<dbReference type="InterPro" id="IPR000731">
    <property type="entry name" value="SSD"/>
</dbReference>
<dbReference type="SUPFAM" id="SSF82866">
    <property type="entry name" value="Multidrug efflux transporter AcrB transmembrane domain"/>
    <property type="match status" value="2"/>
</dbReference>
<feature type="transmembrane region" description="Helical" evidence="6">
    <location>
        <begin position="645"/>
        <end position="669"/>
    </location>
</feature>
<dbReference type="AlphaFoldDB" id="A0A2T5HWX8"/>
<feature type="transmembrane region" description="Helical" evidence="6">
    <location>
        <begin position="246"/>
        <end position="269"/>
    </location>
</feature>
<comment type="subcellular location">
    <subcellularLocation>
        <location evidence="1">Cell membrane</location>
        <topology evidence="1">Multi-pass membrane protein</topology>
    </subcellularLocation>
</comment>
<evidence type="ECO:0000256" key="2">
    <source>
        <dbReference type="ARBA" id="ARBA00022475"/>
    </source>
</evidence>
<evidence type="ECO:0000313" key="8">
    <source>
        <dbReference type="EMBL" id="PTQ76077.1"/>
    </source>
</evidence>
<feature type="transmembrane region" description="Helical" evidence="6">
    <location>
        <begin position="704"/>
        <end position="724"/>
    </location>
</feature>
<evidence type="ECO:0000256" key="5">
    <source>
        <dbReference type="ARBA" id="ARBA00023136"/>
    </source>
</evidence>
<feature type="transmembrane region" description="Helical" evidence="6">
    <location>
        <begin position="281"/>
        <end position="298"/>
    </location>
</feature>
<feature type="transmembrane region" description="Helical" evidence="6">
    <location>
        <begin position="347"/>
        <end position="373"/>
    </location>
</feature>
<evidence type="ECO:0000256" key="4">
    <source>
        <dbReference type="ARBA" id="ARBA00022989"/>
    </source>
</evidence>
<evidence type="ECO:0000313" key="9">
    <source>
        <dbReference type="Proteomes" id="UP000244128"/>
    </source>
</evidence>
<dbReference type="Gene3D" id="1.20.1640.10">
    <property type="entry name" value="Multidrug efflux transporter AcrB transmembrane domain"/>
    <property type="match status" value="2"/>
</dbReference>
<feature type="domain" description="SSD" evidence="7">
    <location>
        <begin position="625"/>
        <end position="755"/>
    </location>
</feature>
<feature type="transmembrane region" description="Helical" evidence="6">
    <location>
        <begin position="318"/>
        <end position="335"/>
    </location>
</feature>
<name>A0A2T5HWX8_9PROT</name>
<evidence type="ECO:0000256" key="3">
    <source>
        <dbReference type="ARBA" id="ARBA00022692"/>
    </source>
</evidence>
<keyword evidence="3 6" id="KW-0812">Transmembrane</keyword>
<feature type="transmembrane region" description="Helical" evidence="6">
    <location>
        <begin position="223"/>
        <end position="240"/>
    </location>
</feature>
<gene>
    <name evidence="8" type="ORF">C8R26_1237</name>
</gene>
<dbReference type="PANTHER" id="PTHR33406">
    <property type="entry name" value="MEMBRANE PROTEIN MJ1562-RELATED"/>
    <property type="match status" value="1"/>
</dbReference>
<evidence type="ECO:0000256" key="1">
    <source>
        <dbReference type="ARBA" id="ARBA00004651"/>
    </source>
</evidence>
<dbReference type="EMBL" id="QAOI01000023">
    <property type="protein sequence ID" value="PTQ76077.1"/>
    <property type="molecule type" value="Genomic_DNA"/>
</dbReference>
<accession>A0A2T5HWX8</accession>
<comment type="caution">
    <text evidence="8">The sequence shown here is derived from an EMBL/GenBank/DDBJ whole genome shotgun (WGS) entry which is preliminary data.</text>
</comment>
<dbReference type="PANTHER" id="PTHR33406:SF13">
    <property type="entry name" value="MEMBRANE PROTEIN YDFJ"/>
    <property type="match status" value="1"/>
</dbReference>
<organism evidence="8 9">
    <name type="scientific">Nitrosomonas oligotropha</name>
    <dbReference type="NCBI Taxonomy" id="42354"/>
    <lineage>
        <taxon>Bacteria</taxon>
        <taxon>Pseudomonadati</taxon>
        <taxon>Pseudomonadota</taxon>
        <taxon>Betaproteobacteria</taxon>
        <taxon>Nitrosomonadales</taxon>
        <taxon>Nitrosomonadaceae</taxon>
        <taxon>Nitrosomonas</taxon>
    </lineage>
</organism>
<keyword evidence="4 6" id="KW-1133">Transmembrane helix</keyword>
<keyword evidence="5 6" id="KW-0472">Membrane</keyword>
<dbReference type="InterPro" id="IPR004869">
    <property type="entry name" value="MMPL_dom"/>
</dbReference>
<feature type="transmembrane region" description="Helical" evidence="6">
    <location>
        <begin position="12"/>
        <end position="31"/>
    </location>
</feature>
<protein>
    <recommendedName>
        <fullName evidence="7">SSD domain-containing protein</fullName>
    </recommendedName>
</protein>
<feature type="transmembrane region" description="Helical" evidence="6">
    <location>
        <begin position="736"/>
        <end position="756"/>
    </location>
</feature>
<feature type="transmembrane region" description="Helical" evidence="6">
    <location>
        <begin position="397"/>
        <end position="418"/>
    </location>
</feature>
<evidence type="ECO:0000259" key="7">
    <source>
        <dbReference type="PROSITE" id="PS50156"/>
    </source>
</evidence>
<feature type="transmembrane region" description="Helical" evidence="6">
    <location>
        <begin position="607"/>
        <end position="633"/>
    </location>
</feature>
<dbReference type="Pfam" id="PF03176">
    <property type="entry name" value="MMPL"/>
    <property type="match status" value="2"/>
</dbReference>
<dbReference type="GO" id="GO:0005886">
    <property type="term" value="C:plasma membrane"/>
    <property type="evidence" value="ECO:0007669"/>
    <property type="project" value="UniProtKB-SubCell"/>
</dbReference>
<evidence type="ECO:0000256" key="6">
    <source>
        <dbReference type="SAM" id="Phobius"/>
    </source>
</evidence>
<keyword evidence="2" id="KW-1003">Cell membrane</keyword>
<dbReference type="Proteomes" id="UP000244128">
    <property type="component" value="Unassembled WGS sequence"/>
</dbReference>
<dbReference type="RefSeq" id="WP_107803968.1">
    <property type="nucleotide sequence ID" value="NZ_QAOI01000023.1"/>
</dbReference>
<sequence>MIHRYTGWVVNARWYILILIAGLVVMAGYGIKDLQFKSDYRMFFSDDNPQLTALENLQKTYTRDDNVLLVLTPAKGDVFSPEILTIAQQLTKDLWQTPYSTRVDSLVNFQYSHANGDEVTVEDLVGDITQLTPEDLTRIKLYALQEPLLVNRLVSPNAKVMGFNVVILRPGINQDSETVEVTRYVRKLADTLRAEYPDLDVRITGSILMDTAFAESSELDMRTLTPAMLTIIAVALWFFLRSFWGMVTVLLMMTLAVIATVGMTGWLGIAFSPSSIPAPTILLTLVVANSVHLLTSFYKSVNDGVNPHEAIGNSIAKNFKAIVFCNFTTVIGFLTMNSSESPPFRDLGNITAMGVVITFFLSIVLQPALMAIFPADGRPRWGSNEGWKKFAHFVINYRHYCLIGMTIAVIALATGIRLNTLDDEYVKYFDPSVEFRRDTDYTSDHLTGIYRIDYSLEKNNGDRISDPDFLQRVDAFVQWYRQQPEVTHVFAVTDIFKRLNQNMHSDDPAWYRLPETAEMSAQFLLLYEMSLPYGLDLNDRINVNKSATRVSVTLHSISSQQVLDLEARAQAWLKVNAPNFARHEGTGITLLFAHIGQRNIASMINGLLLAAVIIALTLIAVLRSATLGLLSLVPNVIPSIMVFGVWGMLVGQIGMASSVVVAMTLGILVDDTVHFLTQYQYARNQKGLLPEAAVEYAFSQIGNALWVTSFILILGFAIFAISSFKINQEMGMLTTLIFAVGLLADFVLLPPILLFIEGFKKSAKASSLVEKKAV</sequence>
<feature type="domain" description="SSD" evidence="7">
    <location>
        <begin position="250"/>
        <end position="372"/>
    </location>
</feature>
<proteinExistence type="predicted"/>
<reference evidence="8 9" key="1">
    <citation type="submission" date="2018-04" db="EMBL/GenBank/DDBJ databases">
        <title>Active sludge and wastewater microbial communities from Klosterneuburg, Austria.</title>
        <authorList>
            <person name="Wagner M."/>
        </authorList>
    </citation>
    <scope>NUCLEOTIDE SEQUENCE [LARGE SCALE GENOMIC DNA]</scope>
    <source>
        <strain evidence="8 9">Nm49</strain>
    </source>
</reference>
<dbReference type="InterPro" id="IPR050545">
    <property type="entry name" value="Mycobact_MmpL"/>
</dbReference>
<dbReference type="PROSITE" id="PS50156">
    <property type="entry name" value="SSD"/>
    <property type="match status" value="2"/>
</dbReference>